<protein>
    <submittedName>
        <fullName evidence="1">Uncharacterized protein</fullName>
    </submittedName>
</protein>
<dbReference type="STRING" id="1210090.GCA_001613185_01381"/>
<keyword evidence="2" id="KW-1185">Reference proteome</keyword>
<feature type="non-terminal residue" evidence="1">
    <location>
        <position position="1"/>
    </location>
</feature>
<accession>A0A366DAI0</accession>
<evidence type="ECO:0000313" key="2">
    <source>
        <dbReference type="Proteomes" id="UP000252586"/>
    </source>
</evidence>
<name>A0A366DAI0_9NOCA</name>
<proteinExistence type="predicted"/>
<dbReference type="AlphaFoldDB" id="A0A366DAI0"/>
<evidence type="ECO:0000313" key="1">
    <source>
        <dbReference type="EMBL" id="RBO87062.1"/>
    </source>
</evidence>
<dbReference type="Proteomes" id="UP000252586">
    <property type="component" value="Unassembled WGS sequence"/>
</dbReference>
<sequence>QSTRVDDSGHVVWCISGSGAQRWSAELLRLHRVVTVLWTPEEASVQPDPSVHRTDEADRTDAVEYAVRVEHVDGQIDYHIHPTAQSAIDHALTAHLAGGDHIAEAVQSRPGGGWEPARATEVD</sequence>
<dbReference type="EMBL" id="QNRE01000012">
    <property type="protein sequence ID" value="RBO87062.1"/>
    <property type="molecule type" value="Genomic_DNA"/>
</dbReference>
<comment type="caution">
    <text evidence="1">The sequence shown here is derived from an EMBL/GenBank/DDBJ whole genome shotgun (WGS) entry which is preliminary data.</text>
</comment>
<gene>
    <name evidence="1" type="ORF">DFR74_112242</name>
</gene>
<reference evidence="1 2" key="1">
    <citation type="submission" date="2018-06" db="EMBL/GenBank/DDBJ databases">
        <title>Genomic Encyclopedia of Type Strains, Phase IV (KMG-IV): sequencing the most valuable type-strain genomes for metagenomic binning, comparative biology and taxonomic classification.</title>
        <authorList>
            <person name="Goeker M."/>
        </authorList>
    </citation>
    <scope>NUCLEOTIDE SEQUENCE [LARGE SCALE GENOMIC DNA]</scope>
    <source>
        <strain evidence="1 2">DSM 44599</strain>
    </source>
</reference>
<organism evidence="1 2">
    <name type="scientific">Nocardia puris</name>
    <dbReference type="NCBI Taxonomy" id="208602"/>
    <lineage>
        <taxon>Bacteria</taxon>
        <taxon>Bacillati</taxon>
        <taxon>Actinomycetota</taxon>
        <taxon>Actinomycetes</taxon>
        <taxon>Mycobacteriales</taxon>
        <taxon>Nocardiaceae</taxon>
        <taxon>Nocardia</taxon>
    </lineage>
</organism>
<dbReference type="RefSeq" id="WP_170160800.1">
    <property type="nucleotide sequence ID" value="NZ_QNRE01000012.1"/>
</dbReference>